<dbReference type="GO" id="GO:0016616">
    <property type="term" value="F:oxidoreductase activity, acting on the CH-OH group of donors, NAD or NADP as acceptor"/>
    <property type="evidence" value="ECO:0007669"/>
    <property type="project" value="InterPro"/>
</dbReference>
<dbReference type="GO" id="GO:0008652">
    <property type="term" value="P:amino acid biosynthetic process"/>
    <property type="evidence" value="ECO:0007669"/>
    <property type="project" value="UniProtKB-KW"/>
</dbReference>
<dbReference type="CDD" id="cd05301">
    <property type="entry name" value="GDH"/>
    <property type="match status" value="1"/>
</dbReference>
<dbReference type="Pfam" id="PF00389">
    <property type="entry name" value="2-Hacid_dh"/>
    <property type="match status" value="1"/>
</dbReference>
<comment type="similarity">
    <text evidence="1 5">Belongs to the D-isomer specific 2-hydroxyacid dehydrogenase family.</text>
</comment>
<organism evidence="8 9">
    <name type="scientific">Candidatus Berkelbacteria bacterium Licking1014_7</name>
    <dbReference type="NCBI Taxonomy" id="2017147"/>
    <lineage>
        <taxon>Bacteria</taxon>
        <taxon>Candidatus Berkelbacteria</taxon>
    </lineage>
</organism>
<dbReference type="FunFam" id="3.40.50.720:FF:000203">
    <property type="entry name" value="D-3-phosphoglycerate dehydrogenase (SerA)"/>
    <property type="match status" value="1"/>
</dbReference>
<dbReference type="Pfam" id="PF02826">
    <property type="entry name" value="2-Hacid_dh_C"/>
    <property type="match status" value="1"/>
</dbReference>
<accession>A0A554LI87</accession>
<evidence type="ECO:0000313" key="9">
    <source>
        <dbReference type="Proteomes" id="UP000315689"/>
    </source>
</evidence>
<evidence type="ECO:0000313" key="8">
    <source>
        <dbReference type="EMBL" id="TSC92573.1"/>
    </source>
</evidence>
<comment type="caution">
    <text evidence="8">The sequence shown here is derived from an EMBL/GenBank/DDBJ whole genome shotgun (WGS) entry which is preliminary data.</text>
</comment>
<evidence type="ECO:0000256" key="1">
    <source>
        <dbReference type="ARBA" id="ARBA00005854"/>
    </source>
</evidence>
<sequence>MDTKKVFICRPIPEIAEQILRQAGIVVVKNEKDEVLSQIELKRAVKGVDGILSLLSDKIDAGVLDAAGKQLKIVANYAVGFDNIDIEGAKKRGVAITNTPGVLTESVAEHTIALMLAVARRVAEADKFVRDGKYKQWEPLGFLGPQIWGKALGVIGLGRIGSFVAGIAYHGFHMKILYYDLAPDERFEMDTDAKFCAPEEIYKEADFISLHLPLTPQTKHLISQDQFRAMKKSVILINTARGPIVDEQALVEALEQNEIAGVGLDVFEQEPEVSAPLKKMDNVVLTPHIASATREARDAMAKIAAENIVEVLNGRKPLSPVY</sequence>
<protein>
    <submittedName>
        <fullName evidence="8">NAD-binding D-isomer specific 2-hydroxyacid dehydrogenase</fullName>
    </submittedName>
</protein>
<dbReference type="AlphaFoldDB" id="A0A554LI87"/>
<feature type="domain" description="D-isomer specific 2-hydroxyacid dehydrogenase catalytic" evidence="6">
    <location>
        <begin position="6"/>
        <end position="321"/>
    </location>
</feature>
<dbReference type="InterPro" id="IPR050857">
    <property type="entry name" value="D-2-hydroxyacid_DH"/>
</dbReference>
<evidence type="ECO:0000256" key="5">
    <source>
        <dbReference type="RuleBase" id="RU003719"/>
    </source>
</evidence>
<dbReference type="Proteomes" id="UP000315689">
    <property type="component" value="Unassembled WGS sequence"/>
</dbReference>
<evidence type="ECO:0000256" key="4">
    <source>
        <dbReference type="ARBA" id="ARBA00023027"/>
    </source>
</evidence>
<dbReference type="InterPro" id="IPR029752">
    <property type="entry name" value="D-isomer_DH_CS1"/>
</dbReference>
<dbReference type="InterPro" id="IPR006140">
    <property type="entry name" value="D-isomer_DH_NAD-bd"/>
</dbReference>
<dbReference type="InterPro" id="IPR029753">
    <property type="entry name" value="D-isomer_DH_CS"/>
</dbReference>
<dbReference type="PROSITE" id="PS00065">
    <property type="entry name" value="D_2_HYDROXYACID_DH_1"/>
    <property type="match status" value="1"/>
</dbReference>
<dbReference type="InterPro" id="IPR006139">
    <property type="entry name" value="D-isomer_2_OHA_DH_cat_dom"/>
</dbReference>
<dbReference type="Gene3D" id="3.40.50.720">
    <property type="entry name" value="NAD(P)-binding Rossmann-like Domain"/>
    <property type="match status" value="2"/>
</dbReference>
<proteinExistence type="inferred from homology"/>
<dbReference type="InterPro" id="IPR036291">
    <property type="entry name" value="NAD(P)-bd_dom_sf"/>
</dbReference>
<keyword evidence="4" id="KW-0520">NAD</keyword>
<dbReference type="EMBL" id="VMGK01000020">
    <property type="protein sequence ID" value="TSC92573.1"/>
    <property type="molecule type" value="Genomic_DNA"/>
</dbReference>
<dbReference type="GO" id="GO:0051287">
    <property type="term" value="F:NAD binding"/>
    <property type="evidence" value="ECO:0007669"/>
    <property type="project" value="InterPro"/>
</dbReference>
<name>A0A554LI87_9BACT</name>
<dbReference type="SUPFAM" id="SSF51735">
    <property type="entry name" value="NAD(P)-binding Rossmann-fold domains"/>
    <property type="match status" value="1"/>
</dbReference>
<evidence type="ECO:0000259" key="7">
    <source>
        <dbReference type="Pfam" id="PF02826"/>
    </source>
</evidence>
<dbReference type="PANTHER" id="PTHR42789">
    <property type="entry name" value="D-ISOMER SPECIFIC 2-HYDROXYACID DEHYDROGENASE FAMILY PROTEIN (AFU_ORTHOLOGUE AFUA_6G10090)"/>
    <property type="match status" value="1"/>
</dbReference>
<gene>
    <name evidence="8" type="ORF">CEN89_615</name>
</gene>
<evidence type="ECO:0000256" key="3">
    <source>
        <dbReference type="ARBA" id="ARBA00023002"/>
    </source>
</evidence>
<feature type="domain" description="D-isomer specific 2-hydroxyacid dehydrogenase NAD-binding" evidence="7">
    <location>
        <begin position="112"/>
        <end position="290"/>
    </location>
</feature>
<dbReference type="PROSITE" id="PS00670">
    <property type="entry name" value="D_2_HYDROXYACID_DH_2"/>
    <property type="match status" value="1"/>
</dbReference>
<dbReference type="PROSITE" id="PS00671">
    <property type="entry name" value="D_2_HYDROXYACID_DH_3"/>
    <property type="match status" value="1"/>
</dbReference>
<keyword evidence="2" id="KW-0028">Amino-acid biosynthesis</keyword>
<dbReference type="SUPFAM" id="SSF52283">
    <property type="entry name" value="Formate/glycerate dehydrogenase catalytic domain-like"/>
    <property type="match status" value="1"/>
</dbReference>
<reference evidence="8 9" key="1">
    <citation type="submission" date="2017-07" db="EMBL/GenBank/DDBJ databases">
        <title>Mechanisms for carbon and nitrogen cycling indicate functional differentiation within the Candidate Phyla Radiation.</title>
        <authorList>
            <person name="Danczak R.E."/>
            <person name="Johnston M.D."/>
            <person name="Kenah C."/>
            <person name="Slattery M."/>
            <person name="Wrighton K.C."/>
            <person name="Wilkins M.J."/>
        </authorList>
    </citation>
    <scope>NUCLEOTIDE SEQUENCE [LARGE SCALE GENOMIC DNA]</scope>
    <source>
        <strain evidence="8">Licking1014_7</strain>
    </source>
</reference>
<evidence type="ECO:0000256" key="2">
    <source>
        <dbReference type="ARBA" id="ARBA00022605"/>
    </source>
</evidence>
<evidence type="ECO:0000259" key="6">
    <source>
        <dbReference type="Pfam" id="PF00389"/>
    </source>
</evidence>
<keyword evidence="3 5" id="KW-0560">Oxidoreductase</keyword>
<dbReference type="PANTHER" id="PTHR42789:SF1">
    <property type="entry name" value="D-ISOMER SPECIFIC 2-HYDROXYACID DEHYDROGENASE FAMILY PROTEIN (AFU_ORTHOLOGUE AFUA_6G10090)"/>
    <property type="match status" value="1"/>
</dbReference>